<dbReference type="OrthoDB" id="1097347at2"/>
<dbReference type="EMBL" id="QTJV01000001">
    <property type="protein sequence ID" value="RFM36955.1"/>
    <property type="molecule type" value="Genomic_DNA"/>
</dbReference>
<keyword evidence="1" id="KW-0472">Membrane</keyword>
<dbReference type="PANTHER" id="PTHR30273">
    <property type="entry name" value="PERIPLASMIC SIGNAL SENSOR AND SIGMA FACTOR ACTIVATOR FECR-RELATED"/>
    <property type="match status" value="1"/>
</dbReference>
<dbReference type="InterPro" id="IPR006860">
    <property type="entry name" value="FecR"/>
</dbReference>
<evidence type="ECO:0000256" key="1">
    <source>
        <dbReference type="SAM" id="Phobius"/>
    </source>
</evidence>
<dbReference type="Proteomes" id="UP000261174">
    <property type="component" value="Unassembled WGS sequence"/>
</dbReference>
<evidence type="ECO:0000313" key="4">
    <source>
        <dbReference type="Proteomes" id="UP000261174"/>
    </source>
</evidence>
<reference evidence="3 4" key="1">
    <citation type="submission" date="2018-08" db="EMBL/GenBank/DDBJ databases">
        <title>Chitinophaga sp. K20C18050901, a novel bacterium isolated from forest soil.</title>
        <authorList>
            <person name="Wang C."/>
        </authorList>
    </citation>
    <scope>NUCLEOTIDE SEQUENCE [LARGE SCALE GENOMIC DNA]</scope>
    <source>
        <strain evidence="3 4">K20C18050901</strain>
    </source>
</reference>
<dbReference type="Gene3D" id="2.60.120.1440">
    <property type="match status" value="1"/>
</dbReference>
<evidence type="ECO:0000313" key="3">
    <source>
        <dbReference type="EMBL" id="RFM36955.1"/>
    </source>
</evidence>
<dbReference type="GO" id="GO:0016989">
    <property type="term" value="F:sigma factor antagonist activity"/>
    <property type="evidence" value="ECO:0007669"/>
    <property type="project" value="TreeGrafter"/>
</dbReference>
<dbReference type="Gene3D" id="3.55.50.30">
    <property type="match status" value="1"/>
</dbReference>
<protein>
    <submittedName>
        <fullName evidence="3">DUF4974 domain-containing protein</fullName>
    </submittedName>
</protein>
<dbReference type="RefSeq" id="WP_116852275.1">
    <property type="nucleotide sequence ID" value="NZ_QTJV01000001.1"/>
</dbReference>
<keyword evidence="1" id="KW-0812">Transmembrane</keyword>
<keyword evidence="4" id="KW-1185">Reference proteome</keyword>
<dbReference type="Pfam" id="PF04773">
    <property type="entry name" value="FecR"/>
    <property type="match status" value="1"/>
</dbReference>
<organism evidence="3 4">
    <name type="scientific">Chitinophaga silvisoli</name>
    <dbReference type="NCBI Taxonomy" id="2291814"/>
    <lineage>
        <taxon>Bacteria</taxon>
        <taxon>Pseudomonadati</taxon>
        <taxon>Bacteroidota</taxon>
        <taxon>Chitinophagia</taxon>
        <taxon>Chitinophagales</taxon>
        <taxon>Chitinophagaceae</taxon>
        <taxon>Chitinophaga</taxon>
    </lineage>
</organism>
<dbReference type="PANTHER" id="PTHR30273:SF2">
    <property type="entry name" value="PROTEIN FECR"/>
    <property type="match status" value="1"/>
</dbReference>
<sequence length="371" mass="40581">MDLEAIDIQTLIVADILGTITPDEKIQLDKLMIDRPELQALYEEIREEMESENIAVHAIGSVSAEELISKAKRRVRNRYIRVFAAAASSVGLVGGLSYYLLTSQQSTALASWEDGKNILLKIGQQEINLENNAATNVNGVAFHPETGSLTFSSLNSTTHDLGVLTVPRGKNNYKVILDDGSEVLLNNTSRLSFPLKFDGAKREISIDGEAYVKVSPKAGQPFIVHLPYNREVEVLGTEFNVNTYDSGIARISLVQGSVQVAEGESRTLLTPGKAATIDANQIAVNTFEADEVLSWKDGIIVFPDNVTIEKIAEVAGRNMKVKIIVEKSAAGKKFMGVILDKSKPISHLLQQLTDTKEVTYNISKDGVIHIM</sequence>
<evidence type="ECO:0000259" key="2">
    <source>
        <dbReference type="Pfam" id="PF04773"/>
    </source>
</evidence>
<proteinExistence type="predicted"/>
<accession>A0A3E1P9T3</accession>
<dbReference type="AlphaFoldDB" id="A0A3E1P9T3"/>
<dbReference type="InterPro" id="IPR012373">
    <property type="entry name" value="Ferrdict_sens_TM"/>
</dbReference>
<gene>
    <name evidence="3" type="ORF">DXN04_05510</name>
</gene>
<keyword evidence="1" id="KW-1133">Transmembrane helix</keyword>
<feature type="transmembrane region" description="Helical" evidence="1">
    <location>
        <begin position="79"/>
        <end position="101"/>
    </location>
</feature>
<comment type="caution">
    <text evidence="3">The sequence shown here is derived from an EMBL/GenBank/DDBJ whole genome shotgun (WGS) entry which is preliminary data.</text>
</comment>
<feature type="domain" description="FecR protein" evidence="2">
    <location>
        <begin position="174"/>
        <end position="259"/>
    </location>
</feature>
<name>A0A3E1P9T3_9BACT</name>